<accession>A0A0F9M1P5</accession>
<evidence type="ECO:0000313" key="1">
    <source>
        <dbReference type="EMBL" id="KKM63192.1"/>
    </source>
</evidence>
<reference evidence="1" key="1">
    <citation type="journal article" date="2015" name="Nature">
        <title>Complex archaea that bridge the gap between prokaryotes and eukaryotes.</title>
        <authorList>
            <person name="Spang A."/>
            <person name="Saw J.H."/>
            <person name="Jorgensen S.L."/>
            <person name="Zaremba-Niedzwiedzka K."/>
            <person name="Martijn J."/>
            <person name="Lind A.E."/>
            <person name="van Eijk R."/>
            <person name="Schleper C."/>
            <person name="Guy L."/>
            <person name="Ettema T.J."/>
        </authorList>
    </citation>
    <scope>NUCLEOTIDE SEQUENCE</scope>
</reference>
<sequence length="89" mass="10179">MKPDQCTSARAALTGKECSEYPIYCPDCSHALYVGQGKDRNGKLWRWQYNPAVYGPDFLKKNGDFMKRQPAGENHPAWGPFLKWQEGIK</sequence>
<organism evidence="1">
    <name type="scientific">marine sediment metagenome</name>
    <dbReference type="NCBI Taxonomy" id="412755"/>
    <lineage>
        <taxon>unclassified sequences</taxon>
        <taxon>metagenomes</taxon>
        <taxon>ecological metagenomes</taxon>
    </lineage>
</organism>
<gene>
    <name evidence="1" type="ORF">LCGC14_1513950</name>
</gene>
<comment type="caution">
    <text evidence="1">The sequence shown here is derived from an EMBL/GenBank/DDBJ whole genome shotgun (WGS) entry which is preliminary data.</text>
</comment>
<dbReference type="EMBL" id="LAZR01011144">
    <property type="protein sequence ID" value="KKM63192.1"/>
    <property type="molecule type" value="Genomic_DNA"/>
</dbReference>
<protein>
    <submittedName>
        <fullName evidence="1">Uncharacterized protein</fullName>
    </submittedName>
</protein>
<proteinExistence type="predicted"/>
<name>A0A0F9M1P5_9ZZZZ</name>
<dbReference type="AlphaFoldDB" id="A0A0F9M1P5"/>